<proteinExistence type="predicted"/>
<reference evidence="2 3" key="1">
    <citation type="journal article" date="2019" name="Int. J. Syst. Evol. Microbiol.">
        <title>The Global Catalogue of Microorganisms (GCM) 10K type strain sequencing project: providing services to taxonomists for standard genome sequencing and annotation.</title>
        <authorList>
            <consortium name="The Broad Institute Genomics Platform"/>
            <consortium name="The Broad Institute Genome Sequencing Center for Infectious Disease"/>
            <person name="Wu L."/>
            <person name="Ma J."/>
        </authorList>
    </citation>
    <scope>NUCLEOTIDE SEQUENCE [LARGE SCALE GENOMIC DNA]</scope>
    <source>
        <strain evidence="2 3">JCM 10977</strain>
    </source>
</reference>
<feature type="transmembrane region" description="Helical" evidence="1">
    <location>
        <begin position="143"/>
        <end position="160"/>
    </location>
</feature>
<dbReference type="EMBL" id="BAAAHK010000028">
    <property type="protein sequence ID" value="GAA0963856.1"/>
    <property type="molecule type" value="Genomic_DNA"/>
</dbReference>
<dbReference type="InterPro" id="IPR046740">
    <property type="entry name" value="DUF6790"/>
</dbReference>
<feature type="transmembrane region" description="Helical" evidence="1">
    <location>
        <begin position="79"/>
        <end position="98"/>
    </location>
</feature>
<evidence type="ECO:0000313" key="3">
    <source>
        <dbReference type="Proteomes" id="UP001500542"/>
    </source>
</evidence>
<feature type="transmembrane region" description="Helical" evidence="1">
    <location>
        <begin position="6"/>
        <end position="24"/>
    </location>
</feature>
<accession>A0ABN1RU63</accession>
<feature type="transmembrane region" description="Helical" evidence="1">
    <location>
        <begin position="44"/>
        <end position="64"/>
    </location>
</feature>
<keyword evidence="1" id="KW-0472">Membrane</keyword>
<dbReference type="Proteomes" id="UP001500542">
    <property type="component" value="Unassembled WGS sequence"/>
</dbReference>
<evidence type="ECO:0000256" key="1">
    <source>
        <dbReference type="SAM" id="Phobius"/>
    </source>
</evidence>
<protein>
    <submittedName>
        <fullName evidence="2">Uncharacterized protein</fullName>
    </submittedName>
</protein>
<organism evidence="2 3">
    <name type="scientific">Kribbella koreensis</name>
    <dbReference type="NCBI Taxonomy" id="57909"/>
    <lineage>
        <taxon>Bacteria</taxon>
        <taxon>Bacillati</taxon>
        <taxon>Actinomycetota</taxon>
        <taxon>Actinomycetes</taxon>
        <taxon>Propionibacteriales</taxon>
        <taxon>Kribbellaceae</taxon>
        <taxon>Kribbella</taxon>
    </lineage>
</organism>
<evidence type="ECO:0000313" key="2">
    <source>
        <dbReference type="EMBL" id="GAA0963856.1"/>
    </source>
</evidence>
<keyword evidence="1" id="KW-0812">Transmembrane</keyword>
<name>A0ABN1RU63_9ACTN</name>
<keyword evidence="3" id="KW-1185">Reference proteome</keyword>
<keyword evidence="1" id="KW-1133">Transmembrane helix</keyword>
<comment type="caution">
    <text evidence="2">The sequence shown here is derived from an EMBL/GenBank/DDBJ whole genome shotgun (WGS) entry which is preliminary data.</text>
</comment>
<gene>
    <name evidence="2" type="ORF">GCM10009554_83910</name>
</gene>
<dbReference type="RefSeq" id="WP_343984290.1">
    <property type="nucleotide sequence ID" value="NZ_BAAAHK010000028.1"/>
</dbReference>
<sequence>MSTLSYLLQTSVPLLWLVIAVVGATIRTRHSPSREAKLATWQRWWATAALGCGSLWMTISFLTIPDVMATAIGFNRSPFLFEIAFANLGLAAMAFRAASPKASARERITVGLGAGMFLWGAVIGHLYQWFANGDHAAGNTGGVLIYDLLIPAVMIGLAVASRRREGQVDGGAAREVRVDGQPATSGLGTAAGYVKA</sequence>
<dbReference type="Pfam" id="PF20589">
    <property type="entry name" value="DUF6790"/>
    <property type="match status" value="1"/>
</dbReference>
<feature type="transmembrane region" description="Helical" evidence="1">
    <location>
        <begin position="110"/>
        <end position="131"/>
    </location>
</feature>